<dbReference type="EC" id="3.4.11.-" evidence="10"/>
<evidence type="ECO:0000256" key="5">
    <source>
        <dbReference type="ARBA" id="ARBA00022833"/>
    </source>
</evidence>
<keyword evidence="10" id="KW-0031">Aminopeptidase</keyword>
<evidence type="ECO:0000256" key="3">
    <source>
        <dbReference type="ARBA" id="ARBA00022723"/>
    </source>
</evidence>
<dbReference type="Gene3D" id="1.10.390.10">
    <property type="entry name" value="Neutral Protease Domain 2"/>
    <property type="match status" value="1"/>
</dbReference>
<dbReference type="EMBL" id="CAJFDI010000001">
    <property type="protein sequence ID" value="CAD5208531.1"/>
    <property type="molecule type" value="Genomic_DNA"/>
</dbReference>
<protein>
    <recommendedName>
        <fullName evidence="10">Aminopeptidase</fullName>
        <ecNumber evidence="10">3.4.11.-</ecNumber>
    </recommendedName>
</protein>
<dbReference type="eggNOG" id="KOG1046">
    <property type="taxonomic scope" value="Eukaryota"/>
</dbReference>
<gene>
    <name evidence="14" type="ORF">BXYJ_LOCUS767</name>
</gene>
<feature type="signal peptide" evidence="11">
    <location>
        <begin position="1"/>
        <end position="17"/>
    </location>
</feature>
<evidence type="ECO:0000313" key="15">
    <source>
        <dbReference type="Proteomes" id="UP000095284"/>
    </source>
</evidence>
<keyword evidence="4 10" id="KW-0378">Hydrolase</keyword>
<evidence type="ECO:0000259" key="13">
    <source>
        <dbReference type="Pfam" id="PF17900"/>
    </source>
</evidence>
<dbReference type="GO" id="GO:0005615">
    <property type="term" value="C:extracellular space"/>
    <property type="evidence" value="ECO:0007669"/>
    <property type="project" value="TreeGrafter"/>
</dbReference>
<feature type="site" description="Transition state stabilizer" evidence="9">
    <location>
        <position position="420"/>
    </location>
</feature>
<evidence type="ECO:0000256" key="11">
    <source>
        <dbReference type="SAM" id="SignalP"/>
    </source>
</evidence>
<evidence type="ECO:0000256" key="7">
    <source>
        <dbReference type="PIRSR" id="PIRSR634016-1"/>
    </source>
</evidence>
<organism evidence="15 17">
    <name type="scientific">Bursaphelenchus xylophilus</name>
    <name type="common">Pinewood nematode worm</name>
    <name type="synonym">Aphelenchoides xylophilus</name>
    <dbReference type="NCBI Taxonomy" id="6326"/>
    <lineage>
        <taxon>Eukaryota</taxon>
        <taxon>Metazoa</taxon>
        <taxon>Ecdysozoa</taxon>
        <taxon>Nematoda</taxon>
        <taxon>Chromadorea</taxon>
        <taxon>Rhabditida</taxon>
        <taxon>Tylenchina</taxon>
        <taxon>Tylenchomorpha</taxon>
        <taxon>Aphelenchoidea</taxon>
        <taxon>Aphelenchoididae</taxon>
        <taxon>Bursaphelenchus</taxon>
    </lineage>
</organism>
<comment type="cofactor">
    <cofactor evidence="8 10">
        <name>Zn(2+)</name>
        <dbReference type="ChEBI" id="CHEBI:29105"/>
    </cofactor>
    <text evidence="8 10">Binds 1 zinc ion per subunit.</text>
</comment>
<dbReference type="InterPro" id="IPR027268">
    <property type="entry name" value="Peptidase_M4/M1_CTD_sf"/>
</dbReference>
<evidence type="ECO:0000313" key="16">
    <source>
        <dbReference type="Proteomes" id="UP000659654"/>
    </source>
</evidence>
<evidence type="ECO:0000256" key="6">
    <source>
        <dbReference type="ARBA" id="ARBA00023049"/>
    </source>
</evidence>
<keyword evidence="11" id="KW-0732">Signal</keyword>
<dbReference type="PANTHER" id="PTHR11533:SF299">
    <property type="entry name" value="AMINOPEPTIDASE"/>
    <property type="match status" value="1"/>
</dbReference>
<dbReference type="PRINTS" id="PR00756">
    <property type="entry name" value="ALADIPTASE"/>
</dbReference>
<dbReference type="GO" id="GO:0008270">
    <property type="term" value="F:zinc ion binding"/>
    <property type="evidence" value="ECO:0007669"/>
    <property type="project" value="UniProtKB-UniRule"/>
</dbReference>
<feature type="binding site" evidence="8">
    <location>
        <position position="346"/>
    </location>
    <ligand>
        <name>Zn(2+)</name>
        <dbReference type="ChEBI" id="CHEBI:29105"/>
        <note>catalytic</note>
    </ligand>
</feature>
<dbReference type="InterPro" id="IPR001930">
    <property type="entry name" value="Peptidase_M1"/>
</dbReference>
<keyword evidence="16" id="KW-1185">Reference proteome</keyword>
<dbReference type="Gene3D" id="2.60.40.1730">
    <property type="entry name" value="tricorn interacting facor f3 domain"/>
    <property type="match status" value="1"/>
</dbReference>
<dbReference type="AlphaFoldDB" id="A0A1I7RVL9"/>
<evidence type="ECO:0000313" key="14">
    <source>
        <dbReference type="EMBL" id="CAD5208531.1"/>
    </source>
</evidence>
<dbReference type="GO" id="GO:0070006">
    <property type="term" value="F:metalloaminopeptidase activity"/>
    <property type="evidence" value="ECO:0007669"/>
    <property type="project" value="TreeGrafter"/>
</dbReference>
<dbReference type="GO" id="GO:0006508">
    <property type="term" value="P:proteolysis"/>
    <property type="evidence" value="ECO:0007669"/>
    <property type="project" value="UniProtKB-KW"/>
</dbReference>
<dbReference type="GO" id="GO:0043171">
    <property type="term" value="P:peptide catabolic process"/>
    <property type="evidence" value="ECO:0007669"/>
    <property type="project" value="TreeGrafter"/>
</dbReference>
<evidence type="ECO:0000259" key="12">
    <source>
        <dbReference type="Pfam" id="PF01433"/>
    </source>
</evidence>
<dbReference type="GO" id="GO:0005737">
    <property type="term" value="C:cytoplasm"/>
    <property type="evidence" value="ECO:0007669"/>
    <property type="project" value="TreeGrafter"/>
</dbReference>
<accession>A0A1I7RVL9</accession>
<evidence type="ECO:0000256" key="4">
    <source>
        <dbReference type="ARBA" id="ARBA00022801"/>
    </source>
</evidence>
<evidence type="ECO:0000313" key="17">
    <source>
        <dbReference type="WBParaSite" id="BXY_0478100.1"/>
    </source>
</evidence>
<sequence length="738" mass="84360">MLKYCLFLLLFCSFVYGLKPILRKDDGSKPFQPLFAHIDHTNDSLPHTVEVYHYNLTLDPTFAFKGYKFPEDKLNTFTGSVHIVLSVSNQTNEIELNSAVNITSIHLTDGATEYKITKQEHTKEDHLILTTDKALEVSKNLTLSFEFNGKIGNSGDSIYYVDYVDDDNEKTALVATLFEEIKARTVFPCFDDPSFKSTFQVTLHHPKGSKALSNEYPISETDAGAQAITVFNTTVKMPTYLLAFAIGNFTEMVADSSIVYTTYKDPLRTLTTATFSSRFIEVLEQLTGVKYPLDKLGHLDARTLSAGAMENYGLIIYTGGLLVAPYLEDLAHIYKRVMIVAHETSHQWFGNLVTAKRWGLEYLHESFATFFQTELFQDIGHVKYAAKLEFIRQYYAVRDIAKDASHAIEDNKSQFDDITYGVGGTILASIKNLLTEEVFYKALNIYLTENRFGNADTDTLAGAFDKALQSAPPLGFNFTTEYLYPYIRQVGIPTVNVTLNEQGQYVIEQTPFRGSTTWLVPLFAYNLDKLEEIRVDIRTDPVILNTTDTLLFNSEFKTFAFVELDEKVQKKVREHKNIVKLSPVNQILVLNEYGDREKVFERIAQGYDYIIDPLLADFINDLTDEHTIYSLMNNWVGLDTVYSRILARPLFTRGVKLEVENVVNRTQAFFNEFEEMCAPDQDLFYCSYQSPEVRYGIFAQGAKSEEGRKFLEDYRERLQKHPQARLFEEEIKRVDLVL</sequence>
<reference evidence="17" key="1">
    <citation type="submission" date="2016-11" db="UniProtKB">
        <authorList>
            <consortium name="WormBaseParasite"/>
        </authorList>
    </citation>
    <scope>IDENTIFICATION</scope>
</reference>
<evidence type="ECO:0000256" key="1">
    <source>
        <dbReference type="ARBA" id="ARBA00010136"/>
    </source>
</evidence>
<keyword evidence="2 10" id="KW-0645">Protease</keyword>
<name>A0A1I7RVL9_BURXY</name>
<dbReference type="Proteomes" id="UP000659654">
    <property type="component" value="Unassembled WGS sequence"/>
</dbReference>
<dbReference type="InterPro" id="IPR050344">
    <property type="entry name" value="Peptidase_M1_aminopeptidases"/>
</dbReference>
<feature type="binding site" evidence="8">
    <location>
        <position position="365"/>
    </location>
    <ligand>
        <name>Zn(2+)</name>
        <dbReference type="ChEBI" id="CHEBI:29105"/>
        <note>catalytic</note>
    </ligand>
</feature>
<dbReference type="OrthoDB" id="10031169at2759"/>
<evidence type="ECO:0000256" key="10">
    <source>
        <dbReference type="RuleBase" id="RU364040"/>
    </source>
</evidence>
<feature type="active site" description="Proton acceptor" evidence="7">
    <location>
        <position position="343"/>
    </location>
</feature>
<dbReference type="GO" id="GO:0042277">
    <property type="term" value="F:peptide binding"/>
    <property type="evidence" value="ECO:0007669"/>
    <property type="project" value="TreeGrafter"/>
</dbReference>
<feature type="chain" id="PRO_5035359449" description="Aminopeptidase" evidence="11">
    <location>
        <begin position="18"/>
        <end position="738"/>
    </location>
</feature>
<dbReference type="Proteomes" id="UP000582659">
    <property type="component" value="Unassembled WGS sequence"/>
</dbReference>
<reference evidence="14" key="2">
    <citation type="submission" date="2020-09" db="EMBL/GenBank/DDBJ databases">
        <authorList>
            <person name="Kikuchi T."/>
        </authorList>
    </citation>
    <scope>NUCLEOTIDE SEQUENCE</scope>
    <source>
        <strain evidence="14">Ka4C1</strain>
    </source>
</reference>
<dbReference type="InterPro" id="IPR045357">
    <property type="entry name" value="Aminopeptidase_N-like_N"/>
</dbReference>
<dbReference type="InterPro" id="IPR042097">
    <property type="entry name" value="Aminopeptidase_N-like_N_sf"/>
</dbReference>
<dbReference type="CDD" id="cd09601">
    <property type="entry name" value="M1_APN-Q_like"/>
    <property type="match status" value="1"/>
</dbReference>
<dbReference type="SMR" id="A0A1I7RVL9"/>
<dbReference type="InterPro" id="IPR014782">
    <property type="entry name" value="Peptidase_M1_dom"/>
</dbReference>
<dbReference type="InterPro" id="IPR034016">
    <property type="entry name" value="M1_APN-typ"/>
</dbReference>
<dbReference type="PANTHER" id="PTHR11533">
    <property type="entry name" value="PROTEASE M1 ZINC METALLOPROTEASE"/>
    <property type="match status" value="1"/>
</dbReference>
<dbReference type="Pfam" id="PF17900">
    <property type="entry name" value="Peptidase_M1_N"/>
    <property type="match status" value="1"/>
</dbReference>
<dbReference type="Proteomes" id="UP000095284">
    <property type="component" value="Unplaced"/>
</dbReference>
<feature type="binding site" evidence="8">
    <location>
        <position position="342"/>
    </location>
    <ligand>
        <name>Zn(2+)</name>
        <dbReference type="ChEBI" id="CHEBI:29105"/>
        <note>catalytic</note>
    </ligand>
</feature>
<feature type="domain" description="Peptidase M1 membrane alanine aminopeptidase" evidence="12">
    <location>
        <begin position="277"/>
        <end position="469"/>
    </location>
</feature>
<dbReference type="Pfam" id="PF01433">
    <property type="entry name" value="Peptidase_M1"/>
    <property type="match status" value="1"/>
</dbReference>
<keyword evidence="5 8" id="KW-0862">Zinc</keyword>
<evidence type="ECO:0000256" key="2">
    <source>
        <dbReference type="ARBA" id="ARBA00022670"/>
    </source>
</evidence>
<dbReference type="GO" id="GO:0016020">
    <property type="term" value="C:membrane"/>
    <property type="evidence" value="ECO:0007669"/>
    <property type="project" value="TreeGrafter"/>
</dbReference>
<dbReference type="SUPFAM" id="SSF63737">
    <property type="entry name" value="Leukotriene A4 hydrolase N-terminal domain"/>
    <property type="match status" value="1"/>
</dbReference>
<feature type="domain" description="Aminopeptidase N-like N-terminal" evidence="13">
    <location>
        <begin position="53"/>
        <end position="241"/>
    </location>
</feature>
<dbReference type="WBParaSite" id="BXY_0478100.1">
    <property type="protein sequence ID" value="BXY_0478100.1"/>
    <property type="gene ID" value="BXY_0478100"/>
</dbReference>
<evidence type="ECO:0000256" key="8">
    <source>
        <dbReference type="PIRSR" id="PIRSR634016-3"/>
    </source>
</evidence>
<proteinExistence type="inferred from homology"/>
<keyword evidence="3 8" id="KW-0479">Metal-binding</keyword>
<dbReference type="SUPFAM" id="SSF55486">
    <property type="entry name" value="Metalloproteases ('zincins'), catalytic domain"/>
    <property type="match status" value="1"/>
</dbReference>
<comment type="similarity">
    <text evidence="1 10">Belongs to the peptidase M1 family.</text>
</comment>
<evidence type="ECO:0000256" key="9">
    <source>
        <dbReference type="PIRSR" id="PIRSR634016-4"/>
    </source>
</evidence>
<keyword evidence="6 10" id="KW-0482">Metalloprotease</keyword>
<dbReference type="EMBL" id="CAJFCV020000001">
    <property type="protein sequence ID" value="CAG9081869.1"/>
    <property type="molecule type" value="Genomic_DNA"/>
</dbReference>